<proteinExistence type="predicted"/>
<sequence>MGGSGSEGATGSPGEQYWAERLHALWLAADVAHDVTGLADRVYDMLLSRPGVVSVVGTRWSGHRMTYLRLVSSEERTPITWRPPFSDWSEPVVRPGTTVALDGGAPVVLEHTGSGAAAALWPGGLVPAGRPVAALECAFPLAGDDWATLWVGLDRPAESTDPLRAQLVQVAEVLATSNVRLLAHHAHERRQVEDAFLAEASLQMDTSLDVDETLRRIARLAVPAVAEGCLVHLYNGAGVLRPVASAHVAAFAQGRLRELAEDDDWLVKLLRESSERRESTLVGAAELRDSPFGSVPGIGAVKSLSVTPLRARGRSLGTLTFLHHRAEAPVATPRLLGDLASRAALAIDTSTLYEKRRSHVEVLQRHLLPRTLPDVPGLRLSSAYRVADSSLDVGGDFYDAVAVGDGVALLIGDVCGRGAEAAAVTGLARHTLRTLLQEGTSPGIALTRLNDTLIAEGAARFVTALIALLSPARDGGWDVEIAVAGHPRPLVRRADGSVTEVDGAGALLGVIPGTDYRSVRVLLEPGASLVMFTDGLTEARGADGTFFEAGLPAAVAECSGGGPDPAGRLVAAASAFRHSGDDDTALLIATAEERP</sequence>
<protein>
    <submittedName>
        <fullName evidence="4">Regulatory protein</fullName>
    </submittedName>
</protein>
<keyword evidence="5" id="KW-1185">Reference proteome</keyword>
<dbReference type="InterPro" id="IPR052016">
    <property type="entry name" value="Bact_Sigma-Reg"/>
</dbReference>
<dbReference type="SMART" id="SM00331">
    <property type="entry name" value="PP2C_SIG"/>
    <property type="match status" value="1"/>
</dbReference>
<dbReference type="InterPro" id="IPR001932">
    <property type="entry name" value="PPM-type_phosphatase-like_dom"/>
</dbReference>
<feature type="domain" description="GAF" evidence="2">
    <location>
        <begin position="209"/>
        <end position="357"/>
    </location>
</feature>
<name>F2RG59_STRVP</name>
<dbReference type="Gene3D" id="3.30.450.40">
    <property type="match status" value="1"/>
</dbReference>
<dbReference type="RefSeq" id="WP_015037674.1">
    <property type="nucleotide sequence ID" value="NC_018750.1"/>
</dbReference>
<evidence type="ECO:0000313" key="5">
    <source>
        <dbReference type="Proteomes" id="UP000006854"/>
    </source>
</evidence>
<dbReference type="HOGENOM" id="CLU_014270_2_0_11"/>
<gene>
    <name evidence="4" type="ordered locus">SVEN_6493</name>
</gene>
<dbReference type="Proteomes" id="UP000006854">
    <property type="component" value="Chromosome"/>
</dbReference>
<dbReference type="EMBL" id="FR845719">
    <property type="protein sequence ID" value="CCA59779.1"/>
    <property type="molecule type" value="Genomic_DNA"/>
</dbReference>
<evidence type="ECO:0000259" key="2">
    <source>
        <dbReference type="SMART" id="SM00065"/>
    </source>
</evidence>
<dbReference type="OrthoDB" id="9807247at2"/>
<dbReference type="PANTHER" id="PTHR43156">
    <property type="entry name" value="STAGE II SPORULATION PROTEIN E-RELATED"/>
    <property type="match status" value="1"/>
</dbReference>
<dbReference type="InterPro" id="IPR029016">
    <property type="entry name" value="GAF-like_dom_sf"/>
</dbReference>
<dbReference type="KEGG" id="sve:SVEN_6493"/>
<evidence type="ECO:0000259" key="3">
    <source>
        <dbReference type="SMART" id="SM00331"/>
    </source>
</evidence>
<dbReference type="Pfam" id="PF13185">
    <property type="entry name" value="GAF_2"/>
    <property type="match status" value="1"/>
</dbReference>
<dbReference type="GeneID" id="51867019"/>
<reference evidence="4 5" key="1">
    <citation type="journal article" date="2011" name="BMC Genomics">
        <title>Genome-wide analysis of the role of GlnR in Streptomyces venezuelae provides new insights into global nitrogen regulation in actinomycetes.</title>
        <authorList>
            <person name="Pullan S.T."/>
            <person name="Bibb M.J."/>
            <person name="Merrick M."/>
        </authorList>
    </citation>
    <scope>NUCLEOTIDE SEQUENCE [LARGE SCALE GENOMIC DNA]</scope>
    <source>
        <strain evidence="5">ATCC 10712 / CBS 650.69 / DSM 40230 / JCM 4526 / NBRC 13096 / PD 04745</strain>
    </source>
</reference>
<dbReference type="InterPro" id="IPR003018">
    <property type="entry name" value="GAF"/>
</dbReference>
<dbReference type="eggNOG" id="COG2208">
    <property type="taxonomic scope" value="Bacteria"/>
</dbReference>
<evidence type="ECO:0000313" key="4">
    <source>
        <dbReference type="EMBL" id="CCA59779.1"/>
    </source>
</evidence>
<dbReference type="SUPFAM" id="SSF81606">
    <property type="entry name" value="PP2C-like"/>
    <property type="match status" value="1"/>
</dbReference>
<dbReference type="eggNOG" id="COG2203">
    <property type="taxonomic scope" value="Bacteria"/>
</dbReference>
<organism evidence="4 5">
    <name type="scientific">Streptomyces venezuelae (strain ATCC 10712 / CBS 650.69 / DSM 40230 / JCM 4526 / NBRC 13096 / PD 04745)</name>
    <dbReference type="NCBI Taxonomy" id="953739"/>
    <lineage>
        <taxon>Bacteria</taxon>
        <taxon>Bacillati</taxon>
        <taxon>Actinomycetota</taxon>
        <taxon>Actinomycetes</taxon>
        <taxon>Kitasatosporales</taxon>
        <taxon>Streptomycetaceae</taxon>
        <taxon>Streptomyces</taxon>
    </lineage>
</organism>
<dbReference type="STRING" id="953739.SVEN_6493"/>
<dbReference type="PATRIC" id="fig|953739.5.peg.1710"/>
<dbReference type="Pfam" id="PF07228">
    <property type="entry name" value="SpoIIE"/>
    <property type="match status" value="1"/>
</dbReference>
<dbReference type="SMART" id="SM00065">
    <property type="entry name" value="GAF"/>
    <property type="match status" value="1"/>
</dbReference>
<feature type="domain" description="PPM-type phosphatase" evidence="3">
    <location>
        <begin position="378"/>
        <end position="591"/>
    </location>
</feature>
<dbReference type="Gene3D" id="3.60.40.10">
    <property type="entry name" value="PPM-type phosphatase domain"/>
    <property type="match status" value="1"/>
</dbReference>
<dbReference type="PANTHER" id="PTHR43156:SF2">
    <property type="entry name" value="STAGE II SPORULATION PROTEIN E"/>
    <property type="match status" value="1"/>
</dbReference>
<dbReference type="SUPFAM" id="SSF55781">
    <property type="entry name" value="GAF domain-like"/>
    <property type="match status" value="1"/>
</dbReference>
<keyword evidence="1" id="KW-0378">Hydrolase</keyword>
<evidence type="ECO:0000256" key="1">
    <source>
        <dbReference type="ARBA" id="ARBA00022801"/>
    </source>
</evidence>
<dbReference type="InterPro" id="IPR036457">
    <property type="entry name" value="PPM-type-like_dom_sf"/>
</dbReference>
<dbReference type="GO" id="GO:0016791">
    <property type="term" value="F:phosphatase activity"/>
    <property type="evidence" value="ECO:0007669"/>
    <property type="project" value="TreeGrafter"/>
</dbReference>
<dbReference type="AlphaFoldDB" id="F2RG59"/>
<accession>F2RG59</accession>